<evidence type="ECO:0000256" key="6">
    <source>
        <dbReference type="SAM" id="Coils"/>
    </source>
</evidence>
<dbReference type="InterPro" id="IPR036961">
    <property type="entry name" value="Kinesin_motor_dom_sf"/>
</dbReference>
<dbReference type="GO" id="GO:0051231">
    <property type="term" value="P:spindle elongation"/>
    <property type="evidence" value="ECO:0007669"/>
    <property type="project" value="TreeGrafter"/>
</dbReference>
<dbReference type="GO" id="GO:0005874">
    <property type="term" value="C:microtubule"/>
    <property type="evidence" value="ECO:0007669"/>
    <property type="project" value="UniProtKB-KW"/>
</dbReference>
<dbReference type="GO" id="GO:0005875">
    <property type="term" value="C:microtubule associated complex"/>
    <property type="evidence" value="ECO:0007669"/>
    <property type="project" value="TreeGrafter"/>
</dbReference>
<comment type="similarity">
    <text evidence="4 5">Belongs to the TRAFAC class myosin-kinesin ATPase superfamily. Kinesin family.</text>
</comment>
<gene>
    <name evidence="9" type="ORF">HYH02_008444</name>
</gene>
<feature type="compositionally biased region" description="Polar residues" evidence="7">
    <location>
        <begin position="932"/>
        <end position="949"/>
    </location>
</feature>
<dbReference type="Proteomes" id="UP000613740">
    <property type="component" value="Unassembled WGS sequence"/>
</dbReference>
<organism evidence="9 10">
    <name type="scientific">Chlamydomonas schloesseri</name>
    <dbReference type="NCBI Taxonomy" id="2026947"/>
    <lineage>
        <taxon>Eukaryota</taxon>
        <taxon>Viridiplantae</taxon>
        <taxon>Chlorophyta</taxon>
        <taxon>core chlorophytes</taxon>
        <taxon>Chlorophyceae</taxon>
        <taxon>CS clade</taxon>
        <taxon>Chlamydomonadales</taxon>
        <taxon>Chlamydomonadaceae</taxon>
        <taxon>Chlamydomonas</taxon>
    </lineage>
</organism>
<dbReference type="GO" id="GO:0005524">
    <property type="term" value="F:ATP binding"/>
    <property type="evidence" value="ECO:0007669"/>
    <property type="project" value="UniProtKB-KW"/>
</dbReference>
<evidence type="ECO:0000256" key="5">
    <source>
        <dbReference type="RuleBase" id="RU000394"/>
    </source>
</evidence>
<dbReference type="Gene3D" id="3.40.850.10">
    <property type="entry name" value="Kinesin motor domain"/>
    <property type="match status" value="1"/>
</dbReference>
<dbReference type="InterPro" id="IPR001752">
    <property type="entry name" value="Kinesin_motor_dom"/>
</dbReference>
<reference evidence="9" key="1">
    <citation type="journal article" date="2020" name="bioRxiv">
        <title>Comparative genomics of Chlamydomonas.</title>
        <authorList>
            <person name="Craig R.J."/>
            <person name="Hasan A.R."/>
            <person name="Ness R.W."/>
            <person name="Keightley P.D."/>
        </authorList>
    </citation>
    <scope>NUCLEOTIDE SEQUENCE</scope>
    <source>
        <strain evidence="9">CCAP 11/173</strain>
    </source>
</reference>
<dbReference type="GO" id="GO:0003777">
    <property type="term" value="F:microtubule motor activity"/>
    <property type="evidence" value="ECO:0007669"/>
    <property type="project" value="InterPro"/>
</dbReference>
<keyword evidence="10" id="KW-1185">Reference proteome</keyword>
<evidence type="ECO:0000313" key="10">
    <source>
        <dbReference type="Proteomes" id="UP000613740"/>
    </source>
</evidence>
<dbReference type="EMBL" id="JAEHOD010000026">
    <property type="protein sequence ID" value="KAG2446452.1"/>
    <property type="molecule type" value="Genomic_DNA"/>
</dbReference>
<evidence type="ECO:0000256" key="7">
    <source>
        <dbReference type="SAM" id="MobiDB-lite"/>
    </source>
</evidence>
<evidence type="ECO:0000313" key="9">
    <source>
        <dbReference type="EMBL" id="KAG2446452.1"/>
    </source>
</evidence>
<dbReference type="PANTHER" id="PTHR47969">
    <property type="entry name" value="CHROMOSOME-ASSOCIATED KINESIN KIF4A-RELATED"/>
    <property type="match status" value="1"/>
</dbReference>
<dbReference type="PANTHER" id="PTHR47969:SF29">
    <property type="entry name" value="KINESIN-LIKE PROTEIN"/>
    <property type="match status" value="1"/>
</dbReference>
<keyword evidence="1 5" id="KW-0547">Nucleotide-binding</keyword>
<comment type="caution">
    <text evidence="4">Lacks conserved residue(s) required for the propagation of feature annotation.</text>
</comment>
<dbReference type="Pfam" id="PF00225">
    <property type="entry name" value="Kinesin"/>
    <property type="match status" value="1"/>
</dbReference>
<dbReference type="SMART" id="SM00129">
    <property type="entry name" value="KISc"/>
    <property type="match status" value="1"/>
</dbReference>
<dbReference type="PROSITE" id="PS00411">
    <property type="entry name" value="KINESIN_MOTOR_1"/>
    <property type="match status" value="1"/>
</dbReference>
<dbReference type="GO" id="GO:0007052">
    <property type="term" value="P:mitotic spindle organization"/>
    <property type="evidence" value="ECO:0007669"/>
    <property type="project" value="TreeGrafter"/>
</dbReference>
<dbReference type="PRINTS" id="PR00380">
    <property type="entry name" value="KINESINHEAVY"/>
</dbReference>
<dbReference type="SUPFAM" id="SSF52540">
    <property type="entry name" value="P-loop containing nucleoside triphosphate hydrolases"/>
    <property type="match status" value="1"/>
</dbReference>
<comment type="caution">
    <text evidence="9">The sequence shown here is derived from an EMBL/GenBank/DDBJ whole genome shotgun (WGS) entry which is preliminary data.</text>
</comment>
<dbReference type="GO" id="GO:0008017">
    <property type="term" value="F:microtubule binding"/>
    <property type="evidence" value="ECO:0007669"/>
    <property type="project" value="InterPro"/>
</dbReference>
<dbReference type="AlphaFoldDB" id="A0A836B3E7"/>
<evidence type="ECO:0000256" key="4">
    <source>
        <dbReference type="PROSITE-ProRule" id="PRU00283"/>
    </source>
</evidence>
<evidence type="ECO:0000256" key="2">
    <source>
        <dbReference type="ARBA" id="ARBA00022840"/>
    </source>
</evidence>
<dbReference type="InterPro" id="IPR027417">
    <property type="entry name" value="P-loop_NTPase"/>
</dbReference>
<feature type="coiled-coil region" evidence="6">
    <location>
        <begin position="484"/>
        <end position="586"/>
    </location>
</feature>
<dbReference type="InterPro" id="IPR019821">
    <property type="entry name" value="Kinesin_motor_CS"/>
</dbReference>
<proteinExistence type="inferred from homology"/>
<keyword evidence="6" id="KW-0175">Coiled coil</keyword>
<protein>
    <recommendedName>
        <fullName evidence="5">Kinesin-like protein</fullName>
    </recommendedName>
</protein>
<feature type="region of interest" description="Disordered" evidence="7">
    <location>
        <begin position="916"/>
        <end position="960"/>
    </location>
</feature>
<dbReference type="PROSITE" id="PS50067">
    <property type="entry name" value="KINESIN_MOTOR_2"/>
    <property type="match status" value="1"/>
</dbReference>
<keyword evidence="5" id="KW-0493">Microtubule</keyword>
<evidence type="ECO:0000256" key="1">
    <source>
        <dbReference type="ARBA" id="ARBA00022741"/>
    </source>
</evidence>
<sequence length="960" mass="100290">MYGRQGCSVFAQPGTQEHNDLGVIPRACELLWKAASQVNRKAETIAAGGGANTTSRIKLFVSFMEIYLDQIRDLGAAAQAHLKAAAVRSPSPIAGDAAGNAGLSLSAYAADGGGAPGRSSATSLSSAGDYVRTNLDVMEDSSGMTFVKDLTFIEVASVEDMLAVLRAGYALRATAATAANDVSSRSHTVFTVSVVTYRGEQQPVTGRLNLVDLAGSERQSKSGADGARLKEMSAINKSLAALGKVVMTLSQGAAGSGLPPTASGGIGLGGAPHVPFRDSKLTRVLKDSLTGNSHTCVLACLHPAPENVEECSATLQFAVQCSSIATAPRVNVLSGGPGSGDGAGVVEDLMTQVAHLKDELEVTHAHYQKLLESVAGPSWRNDPGPIERAPGGPDLGGGGGLDAFAAMLSAFGGPKESISGAAPGYGGGGGGLGGVFASGGFDNDRRRVTSETGRARGGGGDTGRTHGVAKSVVGGSASVASSRVSVLEAQVRKLEGQLAQARSTAQQYEERLTARKEEMDAVRERMAGKEHAQFSEIKKLRAQVGDLTKQLDAERTDSNNKLEDARRRSEEECARLMRDIDVLRSQLAQVTGSVGSLVEKHTAAITAEKRQRDAARKHVEQIMQQQAARGSEEHKAQVENLKQQSTYFLSKQAEQLAELKTQLDAAKATFAVEKDGLLAELDYLSSYSERVTDLVRRMEAGAVPVHDRGNGIKAFRLPQRDRPPRLDAGRLGWLKDRSGELHERLLALNAATAAAGGSTTGSTGGLSANQSTVSLQNAASGRHAGLSVAVPGAGASHSPLGSTVDLDALRAQVEAELKAQVTAQVMGDMKSNKTIEYIRELEVAVGRYRAELQTEKKRNAEMAVALRSVQRIHQRPESPMNKALAAHSPAGTLKLAPSWGLGHAPGSPQMGLNGMSRPGTAGLVSLAGGSPKSGNSTTRRPSTSMTALTSGYRENGLSIP</sequence>
<dbReference type="InterPro" id="IPR027640">
    <property type="entry name" value="Kinesin-like_fam"/>
</dbReference>
<accession>A0A836B3E7</accession>
<dbReference type="OrthoDB" id="3176171at2759"/>
<keyword evidence="2 5" id="KW-0067">ATP-binding</keyword>
<keyword evidence="3 5" id="KW-0505">Motor protein</keyword>
<name>A0A836B3E7_9CHLO</name>
<feature type="domain" description="Kinesin motor" evidence="8">
    <location>
        <begin position="1"/>
        <end position="324"/>
    </location>
</feature>
<feature type="coiled-coil region" evidence="6">
    <location>
        <begin position="624"/>
        <end position="669"/>
    </location>
</feature>
<evidence type="ECO:0000256" key="3">
    <source>
        <dbReference type="ARBA" id="ARBA00023175"/>
    </source>
</evidence>
<evidence type="ECO:0000259" key="8">
    <source>
        <dbReference type="PROSITE" id="PS50067"/>
    </source>
</evidence>
<dbReference type="GO" id="GO:0007018">
    <property type="term" value="P:microtubule-based movement"/>
    <property type="evidence" value="ECO:0007669"/>
    <property type="project" value="InterPro"/>
</dbReference>